<comment type="similarity">
    <text evidence="4 12">Belongs to the UPP synthase family.</text>
</comment>
<dbReference type="HAMAP" id="MF_01139">
    <property type="entry name" value="ISPT"/>
    <property type="match status" value="1"/>
</dbReference>
<dbReference type="CDD" id="cd00475">
    <property type="entry name" value="Cis_IPPS"/>
    <property type="match status" value="1"/>
</dbReference>
<evidence type="ECO:0000256" key="10">
    <source>
        <dbReference type="ARBA" id="ARBA00058504"/>
    </source>
</evidence>
<organism evidence="13 14">
    <name type="scientific">Brachionus calyciflorus</name>
    <dbReference type="NCBI Taxonomy" id="104777"/>
    <lineage>
        <taxon>Eukaryota</taxon>
        <taxon>Metazoa</taxon>
        <taxon>Spiralia</taxon>
        <taxon>Gnathifera</taxon>
        <taxon>Rotifera</taxon>
        <taxon>Eurotatoria</taxon>
        <taxon>Monogononta</taxon>
        <taxon>Pseudotrocha</taxon>
        <taxon>Ploima</taxon>
        <taxon>Brachionidae</taxon>
        <taxon>Brachionus</taxon>
    </lineage>
</organism>
<evidence type="ECO:0000256" key="3">
    <source>
        <dbReference type="ARBA" id="ARBA00004922"/>
    </source>
</evidence>
<dbReference type="InterPro" id="IPR018520">
    <property type="entry name" value="UPP_synth-like_CS"/>
</dbReference>
<comment type="function">
    <text evidence="10">With NUS1, forms the dehydrodolichyl diphosphate synthase (DDS) complex, an essential component of the dolichol monophosphate (Dol-P) biosynthetic machinery. Adds multiple copies of isopentenyl pyrophosphate (IPP) to farnesyl pyrophosphate (FPP) to produce dehydrodolichyl diphosphate (Dedol-PP), a precursor of dolichol which is utilized as a sugar carrier in protein glycosylation in the endoplasmic reticulum (ER).</text>
</comment>
<dbReference type="Pfam" id="PF01255">
    <property type="entry name" value="Prenyltransf"/>
    <property type="match status" value="1"/>
</dbReference>
<comment type="pathway">
    <text evidence="3">Protein modification; protein glycosylation.</text>
</comment>
<sequence>MTWFINDKRTWTQRVFGNMLLNGPVPKHVAIIMDGNRRYAKVRNIKKIEGHISGFEKLVEALNWCFTMGIKEVSVYAFSIENFKRSQEEVDALFDLAREKFQRLLNEKEKIDELKVCVRFFGNISLLPHDLQVIISKVVEMTKNYNNLFMNVCIAYTSRDEITMAIRDICEGVKKNNIHLSDINENLIENSLYTNNSYDVDLLVRTSGEVRLSDFLLWQSSFSVLTFVKQMWPEFSIWNFYMAILNYQLNFDQIHKLKISLKNRIENDLQTSCKMFVIENRKELVDKLKNKGIDDQEDLQQLAKHVANEAIENSIRQHKDRSQSFLDNLNSKRDSFFHQIATSVN</sequence>
<comment type="catalytic activity">
    <reaction evidence="9">
        <text>n isopentenyl diphosphate + (2E,6E)-farnesyl diphosphate = a di-trans,poly-cis-polyprenyl diphosphate + n diphosphate</text>
        <dbReference type="Rhea" id="RHEA:53008"/>
        <dbReference type="Rhea" id="RHEA-COMP:19494"/>
        <dbReference type="ChEBI" id="CHEBI:33019"/>
        <dbReference type="ChEBI" id="CHEBI:128769"/>
        <dbReference type="ChEBI" id="CHEBI:136960"/>
        <dbReference type="ChEBI" id="CHEBI:175763"/>
        <dbReference type="EC" id="2.5.1.87"/>
    </reaction>
</comment>
<dbReference type="NCBIfam" id="TIGR00055">
    <property type="entry name" value="uppS"/>
    <property type="match status" value="1"/>
</dbReference>
<comment type="subunit">
    <text evidence="11">Forms an active dehydrodolichyl diphosphate synthase complex with NUS1.</text>
</comment>
<keyword evidence="14" id="KW-1185">Reference proteome</keyword>
<keyword evidence="7" id="KW-0460">Magnesium</keyword>
<dbReference type="GO" id="GO:0016094">
    <property type="term" value="P:polyprenol biosynthetic process"/>
    <property type="evidence" value="ECO:0007669"/>
    <property type="project" value="TreeGrafter"/>
</dbReference>
<dbReference type="FunFam" id="3.40.1180.10:FF:000002">
    <property type="entry name" value="Alkyl transferase"/>
    <property type="match status" value="1"/>
</dbReference>
<dbReference type="EMBL" id="CAJNOC010007665">
    <property type="protein sequence ID" value="CAF1102947.1"/>
    <property type="molecule type" value="Genomic_DNA"/>
</dbReference>
<evidence type="ECO:0000256" key="6">
    <source>
        <dbReference type="ARBA" id="ARBA00022824"/>
    </source>
</evidence>
<comment type="subcellular location">
    <subcellularLocation>
        <location evidence="2">Endoplasmic reticulum membrane</location>
        <topology evidence="2">Peripheral membrane protein</topology>
    </subcellularLocation>
</comment>
<dbReference type="SUPFAM" id="SSF64005">
    <property type="entry name" value="Undecaprenyl diphosphate synthase"/>
    <property type="match status" value="1"/>
</dbReference>
<keyword evidence="6" id="KW-0256">Endoplasmic reticulum</keyword>
<evidence type="ECO:0000313" key="13">
    <source>
        <dbReference type="EMBL" id="CAF1102947.1"/>
    </source>
</evidence>
<comment type="caution">
    <text evidence="13">The sequence shown here is derived from an EMBL/GenBank/DDBJ whole genome shotgun (WGS) entry which is preliminary data.</text>
</comment>
<evidence type="ECO:0000256" key="2">
    <source>
        <dbReference type="ARBA" id="ARBA00004406"/>
    </source>
</evidence>
<dbReference type="Proteomes" id="UP000663879">
    <property type="component" value="Unassembled WGS sequence"/>
</dbReference>
<keyword evidence="8" id="KW-0472">Membrane</keyword>
<proteinExistence type="inferred from homology"/>
<evidence type="ECO:0000256" key="1">
    <source>
        <dbReference type="ARBA" id="ARBA00001946"/>
    </source>
</evidence>
<accession>A0A814P4Y2</accession>
<gene>
    <name evidence="13" type="ORF">OXX778_LOCUS21245</name>
</gene>
<dbReference type="GO" id="GO:1904423">
    <property type="term" value="C:dehydrodolichyl diphosphate synthase complex"/>
    <property type="evidence" value="ECO:0007669"/>
    <property type="project" value="TreeGrafter"/>
</dbReference>
<name>A0A814P4Y2_9BILA</name>
<dbReference type="EC" id="2.5.1.-" evidence="12"/>
<dbReference type="OrthoDB" id="4173905at2759"/>
<dbReference type="PANTHER" id="PTHR10291:SF43">
    <property type="entry name" value="DEHYDRODOLICHYL DIPHOSPHATE SYNTHASE COMPLEX SUBUNIT DHDDS"/>
    <property type="match status" value="1"/>
</dbReference>
<evidence type="ECO:0000313" key="14">
    <source>
        <dbReference type="Proteomes" id="UP000663879"/>
    </source>
</evidence>
<dbReference type="InterPro" id="IPR036424">
    <property type="entry name" value="UPP_synth-like_sf"/>
</dbReference>
<comment type="cofactor">
    <cofactor evidence="1">
        <name>Mg(2+)</name>
        <dbReference type="ChEBI" id="CHEBI:18420"/>
    </cofactor>
</comment>
<evidence type="ECO:0000256" key="11">
    <source>
        <dbReference type="ARBA" id="ARBA00064670"/>
    </source>
</evidence>
<dbReference type="PANTHER" id="PTHR10291">
    <property type="entry name" value="DEHYDRODOLICHYL DIPHOSPHATE SYNTHASE FAMILY MEMBER"/>
    <property type="match status" value="1"/>
</dbReference>
<reference evidence="13" key="1">
    <citation type="submission" date="2021-02" db="EMBL/GenBank/DDBJ databases">
        <authorList>
            <person name="Nowell W R."/>
        </authorList>
    </citation>
    <scope>NUCLEOTIDE SEQUENCE</scope>
    <source>
        <strain evidence="13">Ploen Becks lab</strain>
    </source>
</reference>
<evidence type="ECO:0000256" key="7">
    <source>
        <dbReference type="ARBA" id="ARBA00022842"/>
    </source>
</evidence>
<evidence type="ECO:0000256" key="5">
    <source>
        <dbReference type="ARBA" id="ARBA00022679"/>
    </source>
</evidence>
<evidence type="ECO:0000256" key="12">
    <source>
        <dbReference type="RuleBase" id="RU363018"/>
    </source>
</evidence>
<evidence type="ECO:0000256" key="9">
    <source>
        <dbReference type="ARBA" id="ARBA00047353"/>
    </source>
</evidence>
<dbReference type="AlphaFoldDB" id="A0A814P4Y2"/>
<dbReference type="PROSITE" id="PS01066">
    <property type="entry name" value="UPP_SYNTHASE"/>
    <property type="match status" value="1"/>
</dbReference>
<keyword evidence="5 12" id="KW-0808">Transferase</keyword>
<protein>
    <recommendedName>
        <fullName evidence="12">Alkyl transferase</fullName>
        <ecNumber evidence="12">2.5.1.-</ecNumber>
    </recommendedName>
</protein>
<dbReference type="GO" id="GO:0005789">
    <property type="term" value="C:endoplasmic reticulum membrane"/>
    <property type="evidence" value="ECO:0007669"/>
    <property type="project" value="UniProtKB-SubCell"/>
</dbReference>
<dbReference type="Gene3D" id="3.40.1180.10">
    <property type="entry name" value="Decaprenyl diphosphate synthase-like"/>
    <property type="match status" value="1"/>
</dbReference>
<dbReference type="GO" id="GO:0045547">
    <property type="term" value="F:ditrans,polycis-polyprenyl diphosphate synthase [(2E,6E)-farnesyl diphosphate specific] activity"/>
    <property type="evidence" value="ECO:0007669"/>
    <property type="project" value="UniProtKB-EC"/>
</dbReference>
<dbReference type="InterPro" id="IPR001441">
    <property type="entry name" value="UPP_synth-like"/>
</dbReference>
<evidence type="ECO:0000256" key="4">
    <source>
        <dbReference type="ARBA" id="ARBA00005432"/>
    </source>
</evidence>
<evidence type="ECO:0000256" key="8">
    <source>
        <dbReference type="ARBA" id="ARBA00023136"/>
    </source>
</evidence>